<organism evidence="1 2">
    <name type="scientific">Geothermobacter hydrogeniphilus</name>
    <dbReference type="NCBI Taxonomy" id="1969733"/>
    <lineage>
        <taxon>Bacteria</taxon>
        <taxon>Pseudomonadati</taxon>
        <taxon>Thermodesulfobacteriota</taxon>
        <taxon>Desulfuromonadia</taxon>
        <taxon>Desulfuromonadales</taxon>
        <taxon>Geothermobacteraceae</taxon>
        <taxon>Geothermobacter</taxon>
    </lineage>
</organism>
<name>A0A2K2HB28_9BACT</name>
<dbReference type="EMBL" id="PPFX01000013">
    <property type="protein sequence ID" value="PNU20433.1"/>
    <property type="molecule type" value="Genomic_DNA"/>
</dbReference>
<evidence type="ECO:0000313" key="2">
    <source>
        <dbReference type="Proteomes" id="UP000236340"/>
    </source>
</evidence>
<comment type="caution">
    <text evidence="1">The sequence shown here is derived from an EMBL/GenBank/DDBJ whole genome shotgun (WGS) entry which is preliminary data.</text>
</comment>
<reference evidence="1 2" key="1">
    <citation type="journal article" date="2018" name="Genome Announc.">
        <title>Genome Sequence of Geothermobacter sp. HR-1 Iron Reducer from the Loihi Seamount.</title>
        <authorList>
            <person name="Smith H."/>
            <person name="Abuyen K."/>
            <person name="Tremblay J."/>
            <person name="Savalia P."/>
            <person name="Perez-Rodriguez I."/>
            <person name="Emerson D."/>
            <person name="Tully B."/>
            <person name="Amend J."/>
        </authorList>
    </citation>
    <scope>NUCLEOTIDE SEQUENCE [LARGE SCALE GENOMIC DNA]</scope>
    <source>
        <strain evidence="1 2">HR-1</strain>
    </source>
</reference>
<sequence>MKGLRRFLIWGLVFCVLLAGMDQLLLKVPLPAPGVREVQVFYRDFRNRLLAMFGATGRPSIEQLIGAAEKKPAVKPATAVAPLRTAVPAGGKTPIPGRRYLYVDQNGALQFADSLQQVPRRFRASAQPLKD</sequence>
<dbReference type="OrthoDB" id="5402193at2"/>
<proteinExistence type="predicted"/>
<dbReference type="RefSeq" id="WP_103115174.1">
    <property type="nucleotide sequence ID" value="NZ_PPFX01000013.1"/>
</dbReference>
<evidence type="ECO:0000313" key="1">
    <source>
        <dbReference type="EMBL" id="PNU20433.1"/>
    </source>
</evidence>
<gene>
    <name evidence="1" type="ORF">C2E25_07680</name>
</gene>
<dbReference type="Proteomes" id="UP000236340">
    <property type="component" value="Unassembled WGS sequence"/>
</dbReference>
<accession>A0A2K2HB28</accession>
<dbReference type="AlphaFoldDB" id="A0A2K2HB28"/>
<protein>
    <submittedName>
        <fullName evidence="1">Uncharacterized protein</fullName>
    </submittedName>
</protein>